<feature type="domain" description="Prepilin type IV endopeptidase peptidase" evidence="2">
    <location>
        <begin position="2"/>
        <end position="100"/>
    </location>
</feature>
<dbReference type="AlphaFoldDB" id="A0A624HMP7"/>
<reference evidence="3" key="1">
    <citation type="submission" date="2019-10" db="EMBL/GenBank/DDBJ databases">
        <authorList>
            <consortium name="PulseNet: The National Subtyping Network for Foodborne Disease Surveillance"/>
            <person name="Tarr C.L."/>
            <person name="Trees E."/>
            <person name="Katz L.S."/>
            <person name="Carleton-Romer H.A."/>
            <person name="Stroika S."/>
            <person name="Kucerova Z."/>
            <person name="Roache K.F."/>
            <person name="Sabol A.L."/>
            <person name="Besser J."/>
            <person name="Gerner-Smidt P."/>
        </authorList>
    </citation>
    <scope>NUCLEOTIDE SEQUENCE</scope>
    <source>
        <strain evidence="3">PNUSAS103746</strain>
    </source>
</reference>
<sequence>MILLLLFYVSVTDILYRVIPNLVILIMFICIVTDRLIYSDIPINFILILCVFGTGILLYAARIMGAGDVKLITVLTFLIPEYPLFISFLFYTTLTGAGLAVLGYMIPALKFKERGLPYGVAIALGFLMIACPH</sequence>
<keyword evidence="1" id="KW-0472">Membrane</keyword>
<dbReference type="InterPro" id="IPR000045">
    <property type="entry name" value="Prepilin_IV_endopep_pep"/>
</dbReference>
<accession>A0A624HMP7</accession>
<organism evidence="3">
    <name type="scientific">Salmonella enterica</name>
    <name type="common">Salmonella choleraesuis</name>
    <dbReference type="NCBI Taxonomy" id="28901"/>
    <lineage>
        <taxon>Bacteria</taxon>
        <taxon>Pseudomonadati</taxon>
        <taxon>Pseudomonadota</taxon>
        <taxon>Gammaproteobacteria</taxon>
        <taxon>Enterobacterales</taxon>
        <taxon>Enterobacteriaceae</taxon>
        <taxon>Salmonella</taxon>
    </lineage>
</organism>
<dbReference type="Gene3D" id="1.20.120.1220">
    <property type="match status" value="1"/>
</dbReference>
<dbReference type="GO" id="GO:0016020">
    <property type="term" value="C:membrane"/>
    <property type="evidence" value="ECO:0007669"/>
    <property type="project" value="InterPro"/>
</dbReference>
<evidence type="ECO:0000256" key="1">
    <source>
        <dbReference type="SAM" id="Phobius"/>
    </source>
</evidence>
<keyword evidence="1" id="KW-1133">Transmembrane helix</keyword>
<protein>
    <submittedName>
        <fullName evidence="3">Flp operon protein B</fullName>
    </submittedName>
</protein>
<feature type="transmembrane region" description="Helical" evidence="1">
    <location>
        <begin position="84"/>
        <end position="106"/>
    </location>
</feature>
<dbReference type="EMBL" id="AALHEA010000146">
    <property type="protein sequence ID" value="ECZ5962918.1"/>
    <property type="molecule type" value="Genomic_DNA"/>
</dbReference>
<proteinExistence type="predicted"/>
<comment type="caution">
    <text evidence="3">The sequence shown here is derived from an EMBL/GenBank/DDBJ whole genome shotgun (WGS) entry which is preliminary data.</text>
</comment>
<feature type="transmembrane region" description="Helical" evidence="1">
    <location>
        <begin position="14"/>
        <end position="33"/>
    </location>
</feature>
<dbReference type="Pfam" id="PF01478">
    <property type="entry name" value="Peptidase_A24"/>
    <property type="match status" value="1"/>
</dbReference>
<dbReference type="GO" id="GO:0004190">
    <property type="term" value="F:aspartic-type endopeptidase activity"/>
    <property type="evidence" value="ECO:0007669"/>
    <property type="project" value="InterPro"/>
</dbReference>
<feature type="transmembrane region" description="Helical" evidence="1">
    <location>
        <begin position="45"/>
        <end position="64"/>
    </location>
</feature>
<evidence type="ECO:0000313" key="3">
    <source>
        <dbReference type="EMBL" id="ECZ5962918.1"/>
    </source>
</evidence>
<evidence type="ECO:0000259" key="2">
    <source>
        <dbReference type="Pfam" id="PF01478"/>
    </source>
</evidence>
<gene>
    <name evidence="3" type="ORF">F8V84_23745</name>
</gene>
<keyword evidence="1" id="KW-0812">Transmembrane</keyword>
<name>A0A624HMP7_SALER</name>